<dbReference type="RefSeq" id="WP_085361070.1">
    <property type="nucleotide sequence ID" value="NZ_NAFD01000186.1"/>
</dbReference>
<dbReference type="OrthoDB" id="8248815at2"/>
<evidence type="ECO:0000313" key="1">
    <source>
        <dbReference type="EMBL" id="OSJ01514.1"/>
    </source>
</evidence>
<dbReference type="EMBL" id="NAFI01000190">
    <property type="protein sequence ID" value="OSJ01514.1"/>
    <property type="molecule type" value="Genomic_DNA"/>
</dbReference>
<dbReference type="AlphaFoldDB" id="A0A1X3FM74"/>
<comment type="caution">
    <text evidence="1">The sequence shown here is derived from an EMBL/GenBank/DDBJ whole genome shotgun (WGS) entry which is preliminary data.</text>
</comment>
<dbReference type="Proteomes" id="UP000193553">
    <property type="component" value="Unassembled WGS sequence"/>
</dbReference>
<name>A0A1X3FM74_9BRAD</name>
<accession>A0A1X3FM74</accession>
<protein>
    <submittedName>
        <fullName evidence="1">Uncharacterized protein</fullName>
    </submittedName>
</protein>
<organism evidence="1 2">
    <name type="scientific">Bradyrhizobium canariense</name>
    <dbReference type="NCBI Taxonomy" id="255045"/>
    <lineage>
        <taxon>Bacteria</taxon>
        <taxon>Pseudomonadati</taxon>
        <taxon>Pseudomonadota</taxon>
        <taxon>Alphaproteobacteria</taxon>
        <taxon>Hyphomicrobiales</taxon>
        <taxon>Nitrobacteraceae</taxon>
        <taxon>Bradyrhizobium</taxon>
    </lineage>
</organism>
<reference evidence="1 2" key="1">
    <citation type="submission" date="2017-03" db="EMBL/GenBank/DDBJ databases">
        <title>Whole genome sequences of fourteen strains of Bradyrhizobium canariense and one strain of Bradyrhizobium japonicum isolated from Lupinus (Papilionoideae: Genisteae) species in Algeria.</title>
        <authorList>
            <person name="Crovadore J."/>
            <person name="Chekireb D."/>
            <person name="Brachmann A."/>
            <person name="Chablais R."/>
            <person name="Cochard B."/>
            <person name="Lefort F."/>
        </authorList>
    </citation>
    <scope>NUCLEOTIDE SEQUENCE [LARGE SCALE GENOMIC DNA]</scope>
    <source>
        <strain evidence="1 2">UBMA195</strain>
    </source>
</reference>
<gene>
    <name evidence="1" type="ORF">BSZ18_37400</name>
</gene>
<proteinExistence type="predicted"/>
<evidence type="ECO:0000313" key="2">
    <source>
        <dbReference type="Proteomes" id="UP000193553"/>
    </source>
</evidence>
<sequence>MIDPHQVNTIISTTICAFFAHHPDAKVGIEEAKLLAKQIADALNEAGLQISAPDTASPEAD</sequence>